<comment type="caution">
    <text evidence="3">The sequence shown here is derived from an EMBL/GenBank/DDBJ whole genome shotgun (WGS) entry which is preliminary data.</text>
</comment>
<dbReference type="EMBL" id="JAUEPO010000005">
    <property type="protein sequence ID" value="KAK3320523.1"/>
    <property type="molecule type" value="Genomic_DNA"/>
</dbReference>
<feature type="region of interest" description="Disordered" evidence="2">
    <location>
        <begin position="1"/>
        <end position="41"/>
    </location>
</feature>
<feature type="non-terminal residue" evidence="3">
    <location>
        <position position="1"/>
    </location>
</feature>
<feature type="coiled-coil region" evidence="1">
    <location>
        <begin position="151"/>
        <end position="227"/>
    </location>
</feature>
<accession>A0AAE0M6N9</accession>
<dbReference type="PANTHER" id="PTHR42041:SF1">
    <property type="entry name" value="DNA ENDONUCLEASE ACTIVATOR CTP1 C-TERMINAL DOMAIN-CONTAINING PROTEIN"/>
    <property type="match status" value="1"/>
</dbReference>
<feature type="compositionally biased region" description="Low complexity" evidence="2">
    <location>
        <begin position="558"/>
        <end position="576"/>
    </location>
</feature>
<feature type="coiled-coil region" evidence="1">
    <location>
        <begin position="70"/>
        <end position="104"/>
    </location>
</feature>
<feature type="compositionally biased region" description="Polar residues" evidence="2">
    <location>
        <begin position="532"/>
        <end position="542"/>
    </location>
</feature>
<dbReference type="PANTHER" id="PTHR42041">
    <property type="entry name" value="DNA ENDONUCLEASE ACTIVATOR CTP1 C-TERMINAL DOMAIN-CONTAINING PROTEIN"/>
    <property type="match status" value="1"/>
</dbReference>
<feature type="region of interest" description="Disordered" evidence="2">
    <location>
        <begin position="475"/>
        <end position="621"/>
    </location>
</feature>
<organism evidence="3 4">
    <name type="scientific">Cercophora scortea</name>
    <dbReference type="NCBI Taxonomy" id="314031"/>
    <lineage>
        <taxon>Eukaryota</taxon>
        <taxon>Fungi</taxon>
        <taxon>Dikarya</taxon>
        <taxon>Ascomycota</taxon>
        <taxon>Pezizomycotina</taxon>
        <taxon>Sordariomycetes</taxon>
        <taxon>Sordariomycetidae</taxon>
        <taxon>Sordariales</taxon>
        <taxon>Lasiosphaeriaceae</taxon>
        <taxon>Cercophora</taxon>
    </lineage>
</organism>
<protein>
    <submittedName>
        <fullName evidence="3">Uncharacterized protein</fullName>
    </submittedName>
</protein>
<feature type="region of interest" description="Disordered" evidence="2">
    <location>
        <begin position="411"/>
        <end position="450"/>
    </location>
</feature>
<keyword evidence="1" id="KW-0175">Coiled coil</keyword>
<feature type="compositionally biased region" description="Low complexity" evidence="2">
    <location>
        <begin position="511"/>
        <end position="531"/>
    </location>
</feature>
<reference evidence="3" key="2">
    <citation type="submission" date="2023-06" db="EMBL/GenBank/DDBJ databases">
        <authorList>
            <consortium name="Lawrence Berkeley National Laboratory"/>
            <person name="Haridas S."/>
            <person name="Hensen N."/>
            <person name="Bonometti L."/>
            <person name="Westerberg I."/>
            <person name="Brannstrom I.O."/>
            <person name="Guillou S."/>
            <person name="Cros-Aarteil S."/>
            <person name="Calhoun S."/>
            <person name="Kuo A."/>
            <person name="Mondo S."/>
            <person name="Pangilinan J."/>
            <person name="Riley R."/>
            <person name="Labutti K."/>
            <person name="Andreopoulos B."/>
            <person name="Lipzen A."/>
            <person name="Chen C."/>
            <person name="Yanf M."/>
            <person name="Daum C."/>
            <person name="Ng V."/>
            <person name="Clum A."/>
            <person name="Steindorff A."/>
            <person name="Ohm R."/>
            <person name="Martin F."/>
            <person name="Silar P."/>
            <person name="Natvig D."/>
            <person name="Lalanne C."/>
            <person name="Gautier V."/>
            <person name="Ament-Velasquez S.L."/>
            <person name="Kruys A."/>
            <person name="Hutchinson M.I."/>
            <person name="Powell A.J."/>
            <person name="Barry K."/>
            <person name="Miller A.N."/>
            <person name="Grigoriev I.V."/>
            <person name="Debuchy R."/>
            <person name="Gladieux P."/>
            <person name="Thoren M.H."/>
            <person name="Johannesson H."/>
        </authorList>
    </citation>
    <scope>NUCLEOTIDE SEQUENCE</scope>
    <source>
        <strain evidence="3">SMH4131-1</strain>
    </source>
</reference>
<keyword evidence="4" id="KW-1185">Reference proteome</keyword>
<proteinExistence type="predicted"/>
<name>A0AAE0M6N9_9PEZI</name>
<feature type="non-terminal residue" evidence="3">
    <location>
        <position position="644"/>
    </location>
</feature>
<dbReference type="AlphaFoldDB" id="A0AAE0M6N9"/>
<gene>
    <name evidence="3" type="ORF">B0T19DRAFT_340802</name>
</gene>
<evidence type="ECO:0000256" key="1">
    <source>
        <dbReference type="SAM" id="Coils"/>
    </source>
</evidence>
<reference evidence="3" key="1">
    <citation type="journal article" date="2023" name="Mol. Phylogenet. Evol.">
        <title>Genome-scale phylogeny and comparative genomics of the fungal order Sordariales.</title>
        <authorList>
            <person name="Hensen N."/>
            <person name="Bonometti L."/>
            <person name="Westerberg I."/>
            <person name="Brannstrom I.O."/>
            <person name="Guillou S."/>
            <person name="Cros-Aarteil S."/>
            <person name="Calhoun S."/>
            <person name="Haridas S."/>
            <person name="Kuo A."/>
            <person name="Mondo S."/>
            <person name="Pangilinan J."/>
            <person name="Riley R."/>
            <person name="LaButti K."/>
            <person name="Andreopoulos B."/>
            <person name="Lipzen A."/>
            <person name="Chen C."/>
            <person name="Yan M."/>
            <person name="Daum C."/>
            <person name="Ng V."/>
            <person name="Clum A."/>
            <person name="Steindorff A."/>
            <person name="Ohm R.A."/>
            <person name="Martin F."/>
            <person name="Silar P."/>
            <person name="Natvig D.O."/>
            <person name="Lalanne C."/>
            <person name="Gautier V."/>
            <person name="Ament-Velasquez S.L."/>
            <person name="Kruys A."/>
            <person name="Hutchinson M.I."/>
            <person name="Powell A.J."/>
            <person name="Barry K."/>
            <person name="Miller A.N."/>
            <person name="Grigoriev I.V."/>
            <person name="Debuchy R."/>
            <person name="Gladieux P."/>
            <person name="Hiltunen Thoren M."/>
            <person name="Johannesson H."/>
        </authorList>
    </citation>
    <scope>NUCLEOTIDE SEQUENCE</scope>
    <source>
        <strain evidence="3">SMH4131-1</strain>
    </source>
</reference>
<dbReference type="Proteomes" id="UP001286456">
    <property type="component" value="Unassembled WGS sequence"/>
</dbReference>
<evidence type="ECO:0000313" key="4">
    <source>
        <dbReference type="Proteomes" id="UP001286456"/>
    </source>
</evidence>
<feature type="compositionally biased region" description="Polar residues" evidence="2">
    <location>
        <begin position="14"/>
        <end position="29"/>
    </location>
</feature>
<sequence>SIPGSPGHVGSPLQPVSHNQQRESAQTSAMRYASGGEDLRDSTVHEKINQFNSLAIQSKQLERKTADAALKRAMLGREEAETEMRRYRDEVRLLRRQAEESKERERRVGERLETVMENYGRTKETHAHTQALWEKEIRRARKETFKSQSVLVKIQEELKSCRTSQKAAEEELEREKERSKAREQEAFAARYSLVGMQEQLQQALERVKLLEQERDAFKTLAAKNEEEVARIAAEGRLPLPPSPEDMDIDGDDESASLRAQALVSSVSIVDIKASESGEAELEELALLWQWEKQRAERALDEVHFLQVECQLRCCSAAKSLSHSRSGAFRSASPRRSRVSPLRIADAGDLVILSEAAPPVSPSDDLRASFRKSKTAMLREDRGSRRSTVFVPAEGIFRTISQAEAENAAIKSVPAAEPRVDHADLSDVSPTRSDDSPTVYARTPSVDPPDFAKQRTSLLSLLNAPHRQEAQGGVIFNIPTIPGPAPSAPAHLITPEPEESPNDYTPEPNLHRNSNSNSNTSRHSNNNNNRNSATITHSQSQISHAPAPLADPPTTRPHTSAAHYAAAAPTTTTTVTTKVPLRGENRDPNMAARLARLQRTPSHGSLRDKDNKPTFDVNNPALTPTMTREQALAQIRERRGRARSV</sequence>
<evidence type="ECO:0000256" key="2">
    <source>
        <dbReference type="SAM" id="MobiDB-lite"/>
    </source>
</evidence>
<evidence type="ECO:0000313" key="3">
    <source>
        <dbReference type="EMBL" id="KAK3320523.1"/>
    </source>
</evidence>